<name>A0A4S8L728_DENBC</name>
<protein>
    <submittedName>
        <fullName evidence="1">Uncharacterized protein</fullName>
    </submittedName>
</protein>
<organism evidence="1 2">
    <name type="scientific">Dendrothele bispora (strain CBS 962.96)</name>
    <dbReference type="NCBI Taxonomy" id="1314807"/>
    <lineage>
        <taxon>Eukaryota</taxon>
        <taxon>Fungi</taxon>
        <taxon>Dikarya</taxon>
        <taxon>Basidiomycota</taxon>
        <taxon>Agaricomycotina</taxon>
        <taxon>Agaricomycetes</taxon>
        <taxon>Agaricomycetidae</taxon>
        <taxon>Agaricales</taxon>
        <taxon>Agaricales incertae sedis</taxon>
        <taxon>Dendrothele</taxon>
    </lineage>
</organism>
<dbReference type="EMBL" id="ML179615">
    <property type="protein sequence ID" value="THU84203.1"/>
    <property type="molecule type" value="Genomic_DNA"/>
</dbReference>
<keyword evidence="2" id="KW-1185">Reference proteome</keyword>
<evidence type="ECO:0000313" key="1">
    <source>
        <dbReference type="EMBL" id="THU84203.1"/>
    </source>
</evidence>
<gene>
    <name evidence="1" type="ORF">K435DRAFT_870524</name>
</gene>
<sequence length="154" mass="16804">MSRGEHGFRGTCVDFGIVSTTVLLAILLHLPGTHFSSIPAAPTHRLHRLSTISLPISTVSNFSTIPTIPTSYLPHSHHVQPTCFPPLPPHALPFQTLFQTPVHLSPHNFPRYLPVLPNFSAFPVSVSVFTLVLDLTTSTTTLSLSPVLFPSRPL</sequence>
<accession>A0A4S8L728</accession>
<reference evidence="1 2" key="1">
    <citation type="journal article" date="2019" name="Nat. Ecol. Evol.">
        <title>Megaphylogeny resolves global patterns of mushroom evolution.</title>
        <authorList>
            <person name="Varga T."/>
            <person name="Krizsan K."/>
            <person name="Foldi C."/>
            <person name="Dima B."/>
            <person name="Sanchez-Garcia M."/>
            <person name="Sanchez-Ramirez S."/>
            <person name="Szollosi G.J."/>
            <person name="Szarkandi J.G."/>
            <person name="Papp V."/>
            <person name="Albert L."/>
            <person name="Andreopoulos W."/>
            <person name="Angelini C."/>
            <person name="Antonin V."/>
            <person name="Barry K.W."/>
            <person name="Bougher N.L."/>
            <person name="Buchanan P."/>
            <person name="Buyck B."/>
            <person name="Bense V."/>
            <person name="Catcheside P."/>
            <person name="Chovatia M."/>
            <person name="Cooper J."/>
            <person name="Damon W."/>
            <person name="Desjardin D."/>
            <person name="Finy P."/>
            <person name="Geml J."/>
            <person name="Haridas S."/>
            <person name="Hughes K."/>
            <person name="Justo A."/>
            <person name="Karasinski D."/>
            <person name="Kautmanova I."/>
            <person name="Kiss B."/>
            <person name="Kocsube S."/>
            <person name="Kotiranta H."/>
            <person name="LaButti K.M."/>
            <person name="Lechner B.E."/>
            <person name="Liimatainen K."/>
            <person name="Lipzen A."/>
            <person name="Lukacs Z."/>
            <person name="Mihaltcheva S."/>
            <person name="Morgado L.N."/>
            <person name="Niskanen T."/>
            <person name="Noordeloos M.E."/>
            <person name="Ohm R.A."/>
            <person name="Ortiz-Santana B."/>
            <person name="Ovrebo C."/>
            <person name="Racz N."/>
            <person name="Riley R."/>
            <person name="Savchenko A."/>
            <person name="Shiryaev A."/>
            <person name="Soop K."/>
            <person name="Spirin V."/>
            <person name="Szebenyi C."/>
            <person name="Tomsovsky M."/>
            <person name="Tulloss R.E."/>
            <person name="Uehling J."/>
            <person name="Grigoriev I.V."/>
            <person name="Vagvolgyi C."/>
            <person name="Papp T."/>
            <person name="Martin F.M."/>
            <person name="Miettinen O."/>
            <person name="Hibbett D.S."/>
            <person name="Nagy L.G."/>
        </authorList>
    </citation>
    <scope>NUCLEOTIDE SEQUENCE [LARGE SCALE GENOMIC DNA]</scope>
    <source>
        <strain evidence="1 2">CBS 962.96</strain>
    </source>
</reference>
<dbReference type="AlphaFoldDB" id="A0A4S8L728"/>
<proteinExistence type="predicted"/>
<dbReference type="Proteomes" id="UP000297245">
    <property type="component" value="Unassembled WGS sequence"/>
</dbReference>
<evidence type="ECO:0000313" key="2">
    <source>
        <dbReference type="Proteomes" id="UP000297245"/>
    </source>
</evidence>